<dbReference type="RefSeq" id="WP_003005734.1">
    <property type="nucleotide sequence ID" value="NZ_GG668631.1"/>
</dbReference>
<proteinExistence type="predicted"/>
<reference evidence="1 2" key="1">
    <citation type="submission" date="2009-01" db="EMBL/GenBank/DDBJ databases">
        <authorList>
            <person name="Qin X."/>
            <person name="Bachman B."/>
            <person name="Battles P."/>
            <person name="Bell A."/>
            <person name="Bess C."/>
            <person name="Bickham C."/>
            <person name="Chaboub L."/>
            <person name="Chen D."/>
            <person name="Coyle M."/>
            <person name="Deiros D.R."/>
            <person name="Dinh H."/>
            <person name="Forbes L."/>
            <person name="Fowler G."/>
            <person name="Francisco L."/>
            <person name="Fu Q."/>
            <person name="Gubbala S."/>
            <person name="Hale W."/>
            <person name="Han Y."/>
            <person name="Hemphill L."/>
            <person name="Highlander S.K."/>
            <person name="Hirani K."/>
            <person name="Hogues M."/>
            <person name="Jackson L."/>
            <person name="Jakkamsetti A."/>
            <person name="Javaid M."/>
            <person name="Jiang H."/>
            <person name="Korchina V."/>
            <person name="Kovar C."/>
            <person name="Lara F."/>
            <person name="Lee S."/>
            <person name="Mata R."/>
            <person name="Mathew T."/>
            <person name="Moen C."/>
            <person name="Morales K."/>
            <person name="Munidasa M."/>
            <person name="Nazareth L."/>
            <person name="Ngo R."/>
            <person name="Nguyen L."/>
            <person name="Okwuonu G."/>
            <person name="Ongeri F."/>
            <person name="Patil S."/>
            <person name="Petrosino J."/>
            <person name="Pham C."/>
            <person name="Pham P."/>
            <person name="Pu L.-L."/>
            <person name="Puazo M."/>
            <person name="Raj R."/>
            <person name="Reid J."/>
            <person name="Rouhana J."/>
            <person name="Saada N."/>
            <person name="Shang Y."/>
            <person name="Simmons D."/>
            <person name="Thornton R."/>
            <person name="Warren J."/>
            <person name="Weissenberger G."/>
            <person name="Zhang J."/>
            <person name="Zhang L."/>
            <person name="Zhou C."/>
            <person name="Zhu D."/>
            <person name="Muzny D."/>
            <person name="Worley K."/>
            <person name="Gibbs R."/>
        </authorList>
    </citation>
    <scope>NUCLEOTIDE SEQUENCE [LARGE SCALE GENOMIC DNA]</scope>
    <source>
        <strain evidence="1 2">ATCC 33300</strain>
    </source>
</reference>
<dbReference type="AlphaFoldDB" id="C2FU43"/>
<accession>C2FU43</accession>
<dbReference type="EMBL" id="ACHB01000018">
    <property type="protein sequence ID" value="EEI93673.1"/>
    <property type="molecule type" value="Genomic_DNA"/>
</dbReference>
<name>C2FU43_SPHSI</name>
<dbReference type="PROSITE" id="PS51257">
    <property type="entry name" value="PROKAR_LIPOPROTEIN"/>
    <property type="match status" value="1"/>
</dbReference>
<dbReference type="Proteomes" id="UP000006241">
    <property type="component" value="Unassembled WGS sequence"/>
</dbReference>
<protein>
    <recommendedName>
        <fullName evidence="3">Lipoprotein</fullName>
    </recommendedName>
</protein>
<evidence type="ECO:0000313" key="1">
    <source>
        <dbReference type="EMBL" id="EEI93673.1"/>
    </source>
</evidence>
<sequence length="158" mass="18321">MKKFYYLIPVFTILLFSCSKNSTYYSLDAEFGLDIKDQKGKNLLDGRLKVEKITHSGINDGQEYLTAGYDTPDTPPIDGYSVTKKGESNILNMTFSPVYRESIITIKWKDIVEEDTLKAELYRDKHVIRIGKIFWNGDFIWEKGKSEDKYQINVLKDI</sequence>
<gene>
    <name evidence="1" type="ORF">HMPREF0765_0825</name>
</gene>
<evidence type="ECO:0000313" key="2">
    <source>
        <dbReference type="Proteomes" id="UP000006241"/>
    </source>
</evidence>
<dbReference type="HOGENOM" id="CLU_1668290_0_0_10"/>
<evidence type="ECO:0008006" key="3">
    <source>
        <dbReference type="Google" id="ProtNLM"/>
    </source>
</evidence>
<organism evidence="1 2">
    <name type="scientific">Sphingobacterium spiritivorum ATCC 33300</name>
    <dbReference type="NCBI Taxonomy" id="525372"/>
    <lineage>
        <taxon>Bacteria</taxon>
        <taxon>Pseudomonadati</taxon>
        <taxon>Bacteroidota</taxon>
        <taxon>Sphingobacteriia</taxon>
        <taxon>Sphingobacteriales</taxon>
        <taxon>Sphingobacteriaceae</taxon>
        <taxon>Sphingobacterium</taxon>
    </lineage>
</organism>
<comment type="caution">
    <text evidence="1">The sequence shown here is derived from an EMBL/GenBank/DDBJ whole genome shotgun (WGS) entry which is preliminary data.</text>
</comment>